<dbReference type="Proteomes" id="UP000265520">
    <property type="component" value="Unassembled WGS sequence"/>
</dbReference>
<reference evidence="2 3" key="1">
    <citation type="journal article" date="2018" name="Front. Plant Sci.">
        <title>Red Clover (Trifolium pratense) and Zigzag Clover (T. medium) - A Picture of Genomic Similarities and Differences.</title>
        <authorList>
            <person name="Dluhosova J."/>
            <person name="Istvanek J."/>
            <person name="Nedelnik J."/>
            <person name="Repkova J."/>
        </authorList>
    </citation>
    <scope>NUCLEOTIDE SEQUENCE [LARGE SCALE GENOMIC DNA]</scope>
    <source>
        <strain evidence="3">cv. 10/8</strain>
        <tissue evidence="2">Leaf</tissue>
    </source>
</reference>
<comment type="caution">
    <text evidence="2">The sequence shown here is derived from an EMBL/GenBank/DDBJ whole genome shotgun (WGS) entry which is preliminary data.</text>
</comment>
<feature type="compositionally biased region" description="Basic and acidic residues" evidence="1">
    <location>
        <begin position="11"/>
        <end position="27"/>
    </location>
</feature>
<evidence type="ECO:0000256" key="1">
    <source>
        <dbReference type="SAM" id="MobiDB-lite"/>
    </source>
</evidence>
<evidence type="ECO:0000313" key="2">
    <source>
        <dbReference type="EMBL" id="MCI56629.1"/>
    </source>
</evidence>
<protein>
    <submittedName>
        <fullName evidence="2">Uncharacterized protein</fullName>
    </submittedName>
</protein>
<dbReference type="EMBL" id="LXQA010515442">
    <property type="protein sequence ID" value="MCI56629.1"/>
    <property type="molecule type" value="Genomic_DNA"/>
</dbReference>
<sequence>PALQRPPDAVVEPRSDEKQRDDAEDKNTLVAPPKQRLHWKRKVWILGG</sequence>
<proteinExistence type="predicted"/>
<dbReference type="AlphaFoldDB" id="A0A392T6H6"/>
<evidence type="ECO:0000313" key="3">
    <source>
        <dbReference type="Proteomes" id="UP000265520"/>
    </source>
</evidence>
<feature type="non-terminal residue" evidence="2">
    <location>
        <position position="1"/>
    </location>
</feature>
<keyword evidence="3" id="KW-1185">Reference proteome</keyword>
<feature type="region of interest" description="Disordered" evidence="1">
    <location>
        <begin position="1"/>
        <end position="28"/>
    </location>
</feature>
<organism evidence="2 3">
    <name type="scientific">Trifolium medium</name>
    <dbReference type="NCBI Taxonomy" id="97028"/>
    <lineage>
        <taxon>Eukaryota</taxon>
        <taxon>Viridiplantae</taxon>
        <taxon>Streptophyta</taxon>
        <taxon>Embryophyta</taxon>
        <taxon>Tracheophyta</taxon>
        <taxon>Spermatophyta</taxon>
        <taxon>Magnoliopsida</taxon>
        <taxon>eudicotyledons</taxon>
        <taxon>Gunneridae</taxon>
        <taxon>Pentapetalae</taxon>
        <taxon>rosids</taxon>
        <taxon>fabids</taxon>
        <taxon>Fabales</taxon>
        <taxon>Fabaceae</taxon>
        <taxon>Papilionoideae</taxon>
        <taxon>50 kb inversion clade</taxon>
        <taxon>NPAAA clade</taxon>
        <taxon>Hologalegina</taxon>
        <taxon>IRL clade</taxon>
        <taxon>Trifolieae</taxon>
        <taxon>Trifolium</taxon>
    </lineage>
</organism>
<accession>A0A392T6H6</accession>
<name>A0A392T6H6_9FABA</name>